<evidence type="ECO:0008006" key="4">
    <source>
        <dbReference type="Google" id="ProtNLM"/>
    </source>
</evidence>
<evidence type="ECO:0000313" key="3">
    <source>
        <dbReference type="Proteomes" id="UP001500151"/>
    </source>
</evidence>
<comment type="caution">
    <text evidence="2">The sequence shown here is derived from an EMBL/GenBank/DDBJ whole genome shotgun (WGS) entry which is preliminary data.</text>
</comment>
<name>A0ABP6CI66_9ACTN</name>
<reference evidence="3" key="1">
    <citation type="journal article" date="2019" name="Int. J. Syst. Evol. Microbiol.">
        <title>The Global Catalogue of Microorganisms (GCM) 10K type strain sequencing project: providing services to taxonomists for standard genome sequencing and annotation.</title>
        <authorList>
            <consortium name="The Broad Institute Genomics Platform"/>
            <consortium name="The Broad Institute Genome Sequencing Center for Infectious Disease"/>
            <person name="Wu L."/>
            <person name="Ma J."/>
        </authorList>
    </citation>
    <scope>NUCLEOTIDE SEQUENCE [LARGE SCALE GENOMIC DNA]</scope>
    <source>
        <strain evidence="3">JCM 4524</strain>
    </source>
</reference>
<protein>
    <recommendedName>
        <fullName evidence="4">Ricin B lectin domain-containing protein</fullName>
    </recommendedName>
</protein>
<keyword evidence="1" id="KW-0732">Signal</keyword>
<dbReference type="RefSeq" id="WP_344387062.1">
    <property type="nucleotide sequence ID" value="NZ_BAAASJ010000004.1"/>
</dbReference>
<organism evidence="2 3">
    <name type="scientific">Streptomyces vastus</name>
    <dbReference type="NCBI Taxonomy" id="285451"/>
    <lineage>
        <taxon>Bacteria</taxon>
        <taxon>Bacillati</taxon>
        <taxon>Actinomycetota</taxon>
        <taxon>Actinomycetes</taxon>
        <taxon>Kitasatosporales</taxon>
        <taxon>Streptomycetaceae</taxon>
        <taxon>Streptomyces</taxon>
    </lineage>
</organism>
<accession>A0ABP6CI66</accession>
<feature type="signal peptide" evidence="1">
    <location>
        <begin position="1"/>
        <end position="28"/>
    </location>
</feature>
<gene>
    <name evidence="2" type="ORF">GCM10010307_04370</name>
</gene>
<dbReference type="EMBL" id="BAAASJ010000004">
    <property type="protein sequence ID" value="GAA2620857.1"/>
    <property type="molecule type" value="Genomic_DNA"/>
</dbReference>
<proteinExistence type="predicted"/>
<evidence type="ECO:0000256" key="1">
    <source>
        <dbReference type="SAM" id="SignalP"/>
    </source>
</evidence>
<feature type="chain" id="PRO_5046929446" description="Ricin B lectin domain-containing protein" evidence="1">
    <location>
        <begin position="29"/>
        <end position="130"/>
    </location>
</feature>
<evidence type="ECO:0000313" key="2">
    <source>
        <dbReference type="EMBL" id="GAA2620857.1"/>
    </source>
</evidence>
<dbReference type="Proteomes" id="UP001500151">
    <property type="component" value="Unassembled WGS sequence"/>
</dbReference>
<keyword evidence="3" id="KW-1185">Reference proteome</keyword>
<sequence length="130" mass="13657">MLKRMARIAAVPATVVLGLAAGTGPAYAGTNTEAYLVTGGYTVGSAHWTANGDSLLVCDQRKNGESVWGGVEHYETGIVFDSLYNNAGSGSCLGLTVNLAEGTYIKLKVCSAYRGNVNWDDCEYSPRGQA</sequence>